<dbReference type="InterPro" id="IPR038508">
    <property type="entry name" value="ArfGAP_dom_sf"/>
</dbReference>
<dbReference type="PANTHER" id="PTHR45686:SF4">
    <property type="entry name" value="ADP-RIBOSYLATION FACTOR GTPASE ACTIVATING PROTEIN 3, ISOFORM H"/>
    <property type="match status" value="1"/>
</dbReference>
<evidence type="ECO:0000256" key="4">
    <source>
        <dbReference type="ARBA" id="ARBA00022833"/>
    </source>
</evidence>
<dbReference type="SUPFAM" id="SSF57863">
    <property type="entry name" value="ArfGap/RecO-like zinc finger"/>
    <property type="match status" value="1"/>
</dbReference>
<dbReference type="PANTHER" id="PTHR45686">
    <property type="entry name" value="ADP-RIBOSYLATION FACTOR GTPASE ACTIVATING PROTEIN 3, ISOFORM H-RELATED"/>
    <property type="match status" value="1"/>
</dbReference>
<organism evidence="8 9">
    <name type="scientific">Chilo suppressalis</name>
    <name type="common">Asiatic rice borer moth</name>
    <dbReference type="NCBI Taxonomy" id="168631"/>
    <lineage>
        <taxon>Eukaryota</taxon>
        <taxon>Metazoa</taxon>
        <taxon>Ecdysozoa</taxon>
        <taxon>Arthropoda</taxon>
        <taxon>Hexapoda</taxon>
        <taxon>Insecta</taxon>
        <taxon>Pterygota</taxon>
        <taxon>Neoptera</taxon>
        <taxon>Endopterygota</taxon>
        <taxon>Lepidoptera</taxon>
        <taxon>Glossata</taxon>
        <taxon>Ditrysia</taxon>
        <taxon>Pyraloidea</taxon>
        <taxon>Crambidae</taxon>
        <taxon>Crambinae</taxon>
        <taxon>Chilo</taxon>
    </lineage>
</organism>
<feature type="region of interest" description="Disordered" evidence="6">
    <location>
        <begin position="371"/>
        <end position="425"/>
    </location>
</feature>
<name>A0ABN8AV26_CHISP</name>
<reference evidence="8" key="1">
    <citation type="submission" date="2021-12" db="EMBL/GenBank/DDBJ databases">
        <authorList>
            <person name="King R."/>
        </authorList>
    </citation>
    <scope>NUCLEOTIDE SEQUENCE</scope>
</reference>
<keyword evidence="2" id="KW-0479">Metal-binding</keyword>
<sequence length="524" mass="56464">MADSGPNKSDIEAIFQRLRAIPANKVCFDCNAKNPTWSSVTYGVFICLDCSAVHRGLGVHITFVRSTQLDTNWTWKQLRNMQLGGNVNATQFFRTHGLVTEDARQKYSSRVAQMYRDKLNALSEQAMKTYGVKLHLDPAPAEVKETKEREVDWFSEHGDLTSPTDTASNQLAPTQEGKGEEISSEARLWGAPPPGAPGAPAATAARRAPNKRPGLGARKGLGATKVATNFEDIEREAIMAEKLKMEAAAPGPGSGSGSGATLEAVEREVSLMRLQYQHQHHHQHQHPSSDRLGMAAGSPPAPRQVGVAHSAAAAMTSIEQEGAPNNTNNNNNNNDNDNEDRDHDDFNSVFTMIRNEPYGCRGDVASSRLSSSWENIEPEPSKPIHSMFSSPTPTPAATVSPSTGTGQRSRGRRTETNTDDSAVKKFGSAKAISSAQFFGEQDRSLDSPDSNLSRFSGSSSISSAEYFGTGSGQQRPNNAASFAVSAPDLDEVRESVRAGVTRVAGRLSSLANGVVSSLQERYGY</sequence>
<feature type="region of interest" description="Disordered" evidence="6">
    <location>
        <begin position="276"/>
        <end position="345"/>
    </location>
</feature>
<feature type="domain" description="Arf-GAP" evidence="7">
    <location>
        <begin position="12"/>
        <end position="128"/>
    </location>
</feature>
<evidence type="ECO:0000256" key="6">
    <source>
        <dbReference type="SAM" id="MobiDB-lite"/>
    </source>
</evidence>
<protein>
    <recommendedName>
        <fullName evidence="7">Arf-GAP domain-containing protein</fullName>
    </recommendedName>
</protein>
<evidence type="ECO:0000256" key="2">
    <source>
        <dbReference type="ARBA" id="ARBA00022723"/>
    </source>
</evidence>
<dbReference type="InterPro" id="IPR037278">
    <property type="entry name" value="ARFGAP/RecO"/>
</dbReference>
<dbReference type="Gene3D" id="1.10.220.150">
    <property type="entry name" value="Arf GTPase activating protein"/>
    <property type="match status" value="1"/>
</dbReference>
<dbReference type="EMBL" id="OU963894">
    <property type="protein sequence ID" value="CAH0397672.1"/>
    <property type="molecule type" value="Genomic_DNA"/>
</dbReference>
<dbReference type="CDD" id="cd08831">
    <property type="entry name" value="ArfGap_ArfGap2_3_like"/>
    <property type="match status" value="1"/>
</dbReference>
<evidence type="ECO:0000313" key="9">
    <source>
        <dbReference type="Proteomes" id="UP001153292"/>
    </source>
</evidence>
<feature type="compositionally biased region" description="Low complexity" evidence="6">
    <location>
        <begin position="325"/>
        <end position="335"/>
    </location>
</feature>
<dbReference type="PROSITE" id="PS50115">
    <property type="entry name" value="ARFGAP"/>
    <property type="match status" value="1"/>
</dbReference>
<feature type="compositionally biased region" description="Low complexity" evidence="6">
    <location>
        <begin position="389"/>
        <end position="408"/>
    </location>
</feature>
<proteinExistence type="predicted"/>
<evidence type="ECO:0000256" key="5">
    <source>
        <dbReference type="PROSITE-ProRule" id="PRU00288"/>
    </source>
</evidence>
<dbReference type="SMART" id="SM00105">
    <property type="entry name" value="ArfGap"/>
    <property type="match status" value="1"/>
</dbReference>
<evidence type="ECO:0000256" key="3">
    <source>
        <dbReference type="ARBA" id="ARBA00022771"/>
    </source>
</evidence>
<keyword evidence="3 5" id="KW-0863">Zinc-finger</keyword>
<feature type="region of interest" description="Disordered" evidence="6">
    <location>
        <begin position="156"/>
        <end position="220"/>
    </location>
</feature>
<gene>
    <name evidence="8" type="ORF">CHILSU_LOCUS747</name>
</gene>
<evidence type="ECO:0000259" key="7">
    <source>
        <dbReference type="PROSITE" id="PS50115"/>
    </source>
</evidence>
<keyword evidence="9" id="KW-1185">Reference proteome</keyword>
<evidence type="ECO:0000313" key="8">
    <source>
        <dbReference type="EMBL" id="CAH0397672.1"/>
    </source>
</evidence>
<feature type="compositionally biased region" description="Low complexity" evidence="6">
    <location>
        <begin position="198"/>
        <end position="207"/>
    </location>
</feature>
<evidence type="ECO:0000256" key="1">
    <source>
        <dbReference type="ARBA" id="ARBA00022468"/>
    </source>
</evidence>
<feature type="compositionally biased region" description="Polar residues" evidence="6">
    <location>
        <begin position="161"/>
        <end position="173"/>
    </location>
</feature>
<keyword evidence="4" id="KW-0862">Zinc</keyword>
<dbReference type="Pfam" id="PF01412">
    <property type="entry name" value="ArfGap"/>
    <property type="match status" value="1"/>
</dbReference>
<dbReference type="Proteomes" id="UP001153292">
    <property type="component" value="Chromosome 1"/>
</dbReference>
<accession>A0ABN8AV26</accession>
<dbReference type="InterPro" id="IPR001164">
    <property type="entry name" value="ArfGAP_dom"/>
</dbReference>
<dbReference type="PRINTS" id="PR00405">
    <property type="entry name" value="REVINTRACTNG"/>
</dbReference>
<keyword evidence="1" id="KW-0343">GTPase activation</keyword>